<proteinExistence type="predicted"/>
<sequence length="301" mass="34298">METDMFRNQARRLVAGSSTRTCVIERARSRYALARTRSCPLQYHPYRAHSMPSVFACRHTPLAFFSDQEQPAHQYFQEAKDGAYCDSNWYEGNAGALGKRDNRPKFTAMAPALLGFDETIDWFCNEEHKWFDTGAYDPKNHAGNCVNSNNNILSLYGERVQYNICRNLEWQICAAKGKLPGQGGFGMRFSQRPADLDVYGEKPLWQCRGWRPANVAGGCEDGYATDDIFFLEVCMFSHICRNSEELFTLNVGDFYVCDFDEDAFDELELLFLEEPRPFTAPYEPSEAKPPEAKSLEAMPNG</sequence>
<gene>
    <name evidence="2" type="ORF">HERI1096_LOCUS2775</name>
</gene>
<feature type="compositionally biased region" description="Basic and acidic residues" evidence="1">
    <location>
        <begin position="285"/>
        <end position="294"/>
    </location>
</feature>
<evidence type="ECO:0000256" key="1">
    <source>
        <dbReference type="SAM" id="MobiDB-lite"/>
    </source>
</evidence>
<accession>A0A7S3AED3</accession>
<protein>
    <submittedName>
        <fullName evidence="2">Uncharacterized protein</fullName>
    </submittedName>
</protein>
<feature type="region of interest" description="Disordered" evidence="1">
    <location>
        <begin position="278"/>
        <end position="301"/>
    </location>
</feature>
<name>A0A7S3AED3_9EUKA</name>
<reference evidence="2" key="1">
    <citation type="submission" date="2021-01" db="EMBL/GenBank/DDBJ databases">
        <authorList>
            <person name="Corre E."/>
            <person name="Pelletier E."/>
            <person name="Niang G."/>
            <person name="Scheremetjew M."/>
            <person name="Finn R."/>
            <person name="Kale V."/>
            <person name="Holt S."/>
            <person name="Cochrane G."/>
            <person name="Meng A."/>
            <person name="Brown T."/>
            <person name="Cohen L."/>
        </authorList>
    </citation>
    <scope>NUCLEOTIDE SEQUENCE</scope>
    <source>
        <strain evidence="2">CCMP281</strain>
    </source>
</reference>
<organism evidence="2">
    <name type="scientific">Haptolina ericina</name>
    <dbReference type="NCBI Taxonomy" id="156174"/>
    <lineage>
        <taxon>Eukaryota</taxon>
        <taxon>Haptista</taxon>
        <taxon>Haptophyta</taxon>
        <taxon>Prymnesiophyceae</taxon>
        <taxon>Prymnesiales</taxon>
        <taxon>Prymnesiaceae</taxon>
        <taxon>Haptolina</taxon>
    </lineage>
</organism>
<dbReference type="AlphaFoldDB" id="A0A7S3AED3"/>
<dbReference type="EMBL" id="HBHX01005129">
    <property type="protein sequence ID" value="CAE0101951.1"/>
    <property type="molecule type" value="Transcribed_RNA"/>
</dbReference>
<evidence type="ECO:0000313" key="2">
    <source>
        <dbReference type="EMBL" id="CAE0101951.1"/>
    </source>
</evidence>